<feature type="compositionally biased region" description="Basic residues" evidence="2">
    <location>
        <begin position="26"/>
        <end position="35"/>
    </location>
</feature>
<dbReference type="InParanoid" id="B3S7S9"/>
<keyword evidence="4" id="KW-1185">Reference proteome</keyword>
<sequence length="745" mass="84393">MNECFDPANYSPAPVPYDVLSATKQSSKKKNKAKKSTTGSSPYSNKSKSLNATKKGVKTSHERWVEAVRSRTAALTPQSSMGLAPGIKNPAQKSMSQYLQTLLKGGDPEVEIQKPKRNAKTRNSVNGFSYKPQEDMHDEIIEQKKIVANLRKEIDNQRAAIRKLELETNRKDKRIEQLIQTGEEERTRTFGDKKLEASSMVSTLKQRINSLEKANREKEKEISKLKDNIKNTQIKEIEIHMDSYYQEILRLQTLLKAKSDSIVPKKLITGHDEDKAKLKSLSETVSKLKETNEKLTEENETLTTEIDKLKSEVKTTTTAKKTSKSAKAQEEIDEDALEQLSKKEIIRKFSLLSKKLHVADDDLKMLGGMTIEDENSNDSKPTPLQGSLADRVRQLQAREIELLDDRKKLRAVVKKLKEDRTHYRNLSDTLQKKLDDGGSKGSLKSVGNRQQSESSERNKGNDTNEDDKATKRKEATSLAKQLSNIREQDAKLDPEEWCILIQSAIRGHMNRKQFLDDPNAYIRKSVPSDDEVTTYSTKSKFKLGRSSSTSSQDGGSFRKQSLFSSSRDQQERYKRSAKQDIDSDENAGSAWRSRSMDHDNRKTSRYANDKSDDEDDNDYSYRSRSSATSRGKRNSRVDQNSEDSESSDDAVQTSKGRNTSSSYKDQKKPKATWGSSRLSSDDDDRHHSSKQGKKGKKGAMKHSLSGRYDVSAWAVDGDDLYGNNNNNRYGHSKRNDRLSKGDELW</sequence>
<dbReference type="STRING" id="10228.B3S7S9"/>
<reference evidence="3 4" key="1">
    <citation type="journal article" date="2008" name="Nature">
        <title>The Trichoplax genome and the nature of placozoans.</title>
        <authorList>
            <person name="Srivastava M."/>
            <person name="Begovic E."/>
            <person name="Chapman J."/>
            <person name="Putnam N.H."/>
            <person name="Hellsten U."/>
            <person name="Kawashima T."/>
            <person name="Kuo A."/>
            <person name="Mitros T."/>
            <person name="Salamov A."/>
            <person name="Carpenter M.L."/>
            <person name="Signorovitch A.Y."/>
            <person name="Moreno M.A."/>
            <person name="Kamm K."/>
            <person name="Grimwood J."/>
            <person name="Schmutz J."/>
            <person name="Shapiro H."/>
            <person name="Grigoriev I.V."/>
            <person name="Buss L.W."/>
            <person name="Schierwater B."/>
            <person name="Dellaporta S.L."/>
            <person name="Rokhsar D.S."/>
        </authorList>
    </citation>
    <scope>NUCLEOTIDE SEQUENCE [LARGE SCALE GENOMIC DNA]</scope>
    <source>
        <strain evidence="3 4">Grell-BS-1999</strain>
    </source>
</reference>
<dbReference type="OrthoDB" id="2136082at2759"/>
<dbReference type="Proteomes" id="UP000009022">
    <property type="component" value="Unassembled WGS sequence"/>
</dbReference>
<feature type="compositionally biased region" description="Low complexity" evidence="2">
    <location>
        <begin position="544"/>
        <end position="555"/>
    </location>
</feature>
<feature type="compositionally biased region" description="Basic and acidic residues" evidence="2">
    <location>
        <begin position="454"/>
        <end position="475"/>
    </location>
</feature>
<feature type="region of interest" description="Disordered" evidence="2">
    <location>
        <begin position="370"/>
        <end position="389"/>
    </location>
</feature>
<evidence type="ECO:0000313" key="4">
    <source>
        <dbReference type="Proteomes" id="UP000009022"/>
    </source>
</evidence>
<dbReference type="CTD" id="6757430"/>
<dbReference type="OMA" id="MTIEDEN"/>
<proteinExistence type="predicted"/>
<dbReference type="EMBL" id="DS985254">
    <property type="protein sequence ID" value="EDV21250.1"/>
    <property type="molecule type" value="Genomic_DNA"/>
</dbReference>
<feature type="region of interest" description="Disordered" evidence="2">
    <location>
        <begin position="427"/>
        <end position="482"/>
    </location>
</feature>
<keyword evidence="1" id="KW-0175">Coiled coil</keyword>
<feature type="region of interest" description="Disordered" evidence="2">
    <location>
        <begin position="1"/>
        <end position="63"/>
    </location>
</feature>
<dbReference type="PhylomeDB" id="B3S7S9"/>
<organism evidence="3 4">
    <name type="scientific">Trichoplax adhaerens</name>
    <name type="common">Trichoplax reptans</name>
    <dbReference type="NCBI Taxonomy" id="10228"/>
    <lineage>
        <taxon>Eukaryota</taxon>
        <taxon>Metazoa</taxon>
        <taxon>Placozoa</taxon>
        <taxon>Uniplacotomia</taxon>
        <taxon>Trichoplacea</taxon>
        <taxon>Trichoplacidae</taxon>
        <taxon>Trichoplax</taxon>
    </lineage>
</organism>
<feature type="coiled-coil region" evidence="1">
    <location>
        <begin position="140"/>
        <end position="235"/>
    </location>
</feature>
<feature type="compositionally biased region" description="Basic and acidic residues" evidence="2">
    <location>
        <begin position="733"/>
        <end position="745"/>
    </location>
</feature>
<gene>
    <name evidence="3" type="ORF">TRIADDRAFT_60280</name>
</gene>
<evidence type="ECO:0008006" key="5">
    <source>
        <dbReference type="Google" id="ProtNLM"/>
    </source>
</evidence>
<name>B3S7S9_TRIAD</name>
<feature type="compositionally biased region" description="Polar residues" evidence="2">
    <location>
        <begin position="42"/>
        <end position="52"/>
    </location>
</feature>
<feature type="compositionally biased region" description="Basic and acidic residues" evidence="2">
    <location>
        <begin position="594"/>
        <end position="610"/>
    </location>
</feature>
<feature type="compositionally biased region" description="Basic and acidic residues" evidence="2">
    <location>
        <begin position="568"/>
        <end position="581"/>
    </location>
</feature>
<feature type="compositionally biased region" description="Polar residues" evidence="2">
    <location>
        <begin position="558"/>
        <end position="567"/>
    </location>
</feature>
<dbReference type="HOGENOM" id="CLU_373138_0_0_1"/>
<accession>B3S7S9</accession>
<feature type="compositionally biased region" description="Polar residues" evidence="2">
    <location>
        <begin position="650"/>
        <end position="663"/>
    </location>
</feature>
<feature type="coiled-coil region" evidence="1">
    <location>
        <begin position="271"/>
        <end position="319"/>
    </location>
</feature>
<dbReference type="PROSITE" id="PS50096">
    <property type="entry name" value="IQ"/>
    <property type="match status" value="1"/>
</dbReference>
<protein>
    <recommendedName>
        <fullName evidence="5">IQ domain-containing protein E</fullName>
    </recommendedName>
</protein>
<dbReference type="GeneID" id="6757430"/>
<evidence type="ECO:0000256" key="1">
    <source>
        <dbReference type="SAM" id="Coils"/>
    </source>
</evidence>
<evidence type="ECO:0000256" key="2">
    <source>
        <dbReference type="SAM" id="MobiDB-lite"/>
    </source>
</evidence>
<dbReference type="AlphaFoldDB" id="B3S7S9"/>
<dbReference type="KEGG" id="tad:TRIADDRAFT_60280"/>
<dbReference type="RefSeq" id="XP_002116217.1">
    <property type="nucleotide sequence ID" value="XM_002116181.1"/>
</dbReference>
<evidence type="ECO:0000313" key="3">
    <source>
        <dbReference type="EMBL" id="EDV21250.1"/>
    </source>
</evidence>
<dbReference type="eggNOG" id="ENOG502QUCA">
    <property type="taxonomic scope" value="Eukaryota"/>
</dbReference>
<feature type="region of interest" description="Disordered" evidence="2">
    <location>
        <begin position="523"/>
        <end position="745"/>
    </location>
</feature>
<feature type="compositionally biased region" description="Basic residues" evidence="2">
    <location>
        <begin position="687"/>
        <end position="700"/>
    </location>
</feature>